<organism evidence="2 3">
    <name type="scientific">Methylomarinovum caldicuralii</name>
    <dbReference type="NCBI Taxonomy" id="438856"/>
    <lineage>
        <taxon>Bacteria</taxon>
        <taxon>Pseudomonadati</taxon>
        <taxon>Pseudomonadota</taxon>
        <taxon>Gammaproteobacteria</taxon>
        <taxon>Methylococcales</taxon>
        <taxon>Methylothermaceae</taxon>
        <taxon>Methylomarinovum</taxon>
    </lineage>
</organism>
<name>A0AAU9C691_9GAMM</name>
<dbReference type="EMBL" id="AP024714">
    <property type="protein sequence ID" value="BCX80961.1"/>
    <property type="molecule type" value="Genomic_DNA"/>
</dbReference>
<dbReference type="Proteomes" id="UP001321825">
    <property type="component" value="Chromosome"/>
</dbReference>
<feature type="chain" id="PRO_5043448555" description="Secreted protein" evidence="1">
    <location>
        <begin position="28"/>
        <end position="133"/>
    </location>
</feature>
<dbReference type="AlphaFoldDB" id="A0AAU9C691"/>
<reference evidence="3" key="1">
    <citation type="journal article" date="2024" name="Int. J. Syst. Evol. Microbiol.">
        <title>Methylomarinovum tepidoasis sp. nov., a moderately thermophilic methanotroph of the family Methylothermaceae isolated from a deep-sea hydrothermal field.</title>
        <authorList>
            <person name="Hirayama H."/>
            <person name="Takaki Y."/>
            <person name="Abe M."/>
            <person name="Miyazaki M."/>
            <person name="Uematsu K."/>
            <person name="Matsui Y."/>
            <person name="Takai K."/>
        </authorList>
    </citation>
    <scope>NUCLEOTIDE SEQUENCE [LARGE SCALE GENOMIC DNA]</scope>
    <source>
        <strain evidence="3">IT-9</strain>
    </source>
</reference>
<keyword evidence="3" id="KW-1185">Reference proteome</keyword>
<proteinExistence type="predicted"/>
<sequence>MTLSSTRFVTVLLLLASLLAPQHPVFACQLDGMRHYRCCCHDHGHCRHGGGCPHYKPGKGCCDVDHEPADAGLLPWQGDGPALFLPLASVSLAAPVSLPADDSRRQACRLATDPPPNLFPVAPLYLTSRRLRI</sequence>
<evidence type="ECO:0008006" key="4">
    <source>
        <dbReference type="Google" id="ProtNLM"/>
    </source>
</evidence>
<dbReference type="KEGG" id="mcau:MIT9_P0539"/>
<dbReference type="RefSeq" id="WP_317705904.1">
    <property type="nucleotide sequence ID" value="NZ_AP024714.1"/>
</dbReference>
<keyword evidence="1" id="KW-0732">Signal</keyword>
<gene>
    <name evidence="2" type="ORF">MIT9_P0539</name>
</gene>
<evidence type="ECO:0000313" key="3">
    <source>
        <dbReference type="Proteomes" id="UP001321825"/>
    </source>
</evidence>
<feature type="signal peptide" evidence="1">
    <location>
        <begin position="1"/>
        <end position="27"/>
    </location>
</feature>
<evidence type="ECO:0000256" key="1">
    <source>
        <dbReference type="SAM" id="SignalP"/>
    </source>
</evidence>
<accession>A0AAU9C691</accession>
<evidence type="ECO:0000313" key="2">
    <source>
        <dbReference type="EMBL" id="BCX80961.1"/>
    </source>
</evidence>
<protein>
    <recommendedName>
        <fullName evidence="4">Secreted protein</fullName>
    </recommendedName>
</protein>